<dbReference type="GO" id="GO:0005886">
    <property type="term" value="C:plasma membrane"/>
    <property type="evidence" value="ECO:0007669"/>
    <property type="project" value="TreeGrafter"/>
</dbReference>
<comment type="subcellular location">
    <subcellularLocation>
        <location evidence="1">Membrane</location>
        <topology evidence="1">Single-pass type I membrane protein</topology>
    </subcellularLocation>
</comment>
<keyword evidence="4" id="KW-0325">Glycoprotein</keyword>
<dbReference type="SUPFAM" id="SSF48726">
    <property type="entry name" value="Immunoglobulin"/>
    <property type="match status" value="1"/>
</dbReference>
<dbReference type="PANTHER" id="PTHR11973:SF23">
    <property type="entry name" value="C-ANSWER"/>
    <property type="match status" value="1"/>
</dbReference>
<dbReference type="InterPro" id="IPR036179">
    <property type="entry name" value="Ig-like_dom_sf"/>
</dbReference>
<sequence length="285" mass="32575">KGPTEPVLEGQPIQLECLYSDSELNISQVHFEVFSKVSRRNKWLGGCERKQWFYERWCFSWRMSPFIEQTTNSLVLYIHYAGRFSEGPYRCVSDSENVTAPDNVSQPLTFKVFYLGEVSVSRAGYTRYLDLSQELRVHPGDDVVLKCSASSSEEPNYFWQKELTKHFLPCLFHFIMLFHSPGQYTCTAEHPSVDSFSKKRTISITVLSENAAWYESTNGHLILMTLAAVVALLVFILSMTVFLCRRAKQAKTHKGPIDDRSQKKPIYKTSVESVPSTCGDNQPLV</sequence>
<keyword evidence="3 5" id="KW-1133">Transmembrane helix</keyword>
<keyword evidence="5" id="KW-0472">Membrane</keyword>
<evidence type="ECO:0000256" key="5">
    <source>
        <dbReference type="SAM" id="Phobius"/>
    </source>
</evidence>
<feature type="domain" description="Ig-like" evidence="6">
    <location>
        <begin position="101"/>
        <end position="203"/>
    </location>
</feature>
<organism evidence="7 8">
    <name type="scientific">Monopterus albus</name>
    <name type="common">Swamp eel</name>
    <dbReference type="NCBI Taxonomy" id="43700"/>
    <lineage>
        <taxon>Eukaryota</taxon>
        <taxon>Metazoa</taxon>
        <taxon>Chordata</taxon>
        <taxon>Craniata</taxon>
        <taxon>Vertebrata</taxon>
        <taxon>Euteleostomi</taxon>
        <taxon>Actinopterygii</taxon>
        <taxon>Neopterygii</taxon>
        <taxon>Teleostei</taxon>
        <taxon>Neoteleostei</taxon>
        <taxon>Acanthomorphata</taxon>
        <taxon>Anabantaria</taxon>
        <taxon>Synbranchiformes</taxon>
        <taxon>Synbranchidae</taxon>
        <taxon>Monopterus</taxon>
    </lineage>
</organism>
<evidence type="ECO:0000256" key="4">
    <source>
        <dbReference type="ARBA" id="ARBA00023180"/>
    </source>
</evidence>
<dbReference type="InterPro" id="IPR013783">
    <property type="entry name" value="Ig-like_fold"/>
</dbReference>
<dbReference type="PROSITE" id="PS50835">
    <property type="entry name" value="IG_LIKE"/>
    <property type="match status" value="1"/>
</dbReference>
<reference evidence="7" key="1">
    <citation type="submission" date="2025-08" db="UniProtKB">
        <authorList>
            <consortium name="Ensembl"/>
        </authorList>
    </citation>
    <scope>IDENTIFICATION</scope>
</reference>
<feature type="transmembrane region" description="Helical" evidence="5">
    <location>
        <begin position="221"/>
        <end position="244"/>
    </location>
</feature>
<evidence type="ECO:0000256" key="1">
    <source>
        <dbReference type="ARBA" id="ARBA00004479"/>
    </source>
</evidence>
<dbReference type="InterPro" id="IPR007110">
    <property type="entry name" value="Ig-like_dom"/>
</dbReference>
<dbReference type="Gene3D" id="2.60.40.10">
    <property type="entry name" value="Immunoglobulins"/>
    <property type="match status" value="1"/>
</dbReference>
<name>A0A3Q3JV87_MONAL</name>
<dbReference type="Ensembl" id="ENSMALT00000019438.1">
    <property type="protein sequence ID" value="ENSMALP00000019057.1"/>
    <property type="gene ID" value="ENSMALG00000013302.1"/>
</dbReference>
<proteinExistence type="predicted"/>
<reference evidence="7" key="2">
    <citation type="submission" date="2025-09" db="UniProtKB">
        <authorList>
            <consortium name="Ensembl"/>
        </authorList>
    </citation>
    <scope>IDENTIFICATION</scope>
</reference>
<dbReference type="InterPro" id="IPR051116">
    <property type="entry name" value="Surface_Rcpt/Adhesion_Mol"/>
</dbReference>
<evidence type="ECO:0000256" key="3">
    <source>
        <dbReference type="ARBA" id="ARBA00022989"/>
    </source>
</evidence>
<evidence type="ECO:0000256" key="2">
    <source>
        <dbReference type="ARBA" id="ARBA00022692"/>
    </source>
</evidence>
<keyword evidence="8" id="KW-1185">Reference proteome</keyword>
<keyword evidence="2 5" id="KW-0812">Transmembrane</keyword>
<dbReference type="GO" id="GO:0007155">
    <property type="term" value="P:cell adhesion"/>
    <property type="evidence" value="ECO:0007669"/>
    <property type="project" value="TreeGrafter"/>
</dbReference>
<dbReference type="SMART" id="SM00409">
    <property type="entry name" value="IG"/>
    <property type="match status" value="2"/>
</dbReference>
<dbReference type="Proteomes" id="UP000261600">
    <property type="component" value="Unplaced"/>
</dbReference>
<dbReference type="AlphaFoldDB" id="A0A3Q3JV87"/>
<dbReference type="PANTHER" id="PTHR11973">
    <property type="entry name" value="CELL SURFACE GLYCOPROTEIN MUC18-RELATED"/>
    <property type="match status" value="1"/>
</dbReference>
<dbReference type="Pfam" id="PF13895">
    <property type="entry name" value="Ig_2"/>
    <property type="match status" value="1"/>
</dbReference>
<evidence type="ECO:0000259" key="6">
    <source>
        <dbReference type="PROSITE" id="PS50835"/>
    </source>
</evidence>
<evidence type="ECO:0000313" key="7">
    <source>
        <dbReference type="Ensembl" id="ENSMALP00000019057.1"/>
    </source>
</evidence>
<evidence type="ECO:0000313" key="8">
    <source>
        <dbReference type="Proteomes" id="UP000261600"/>
    </source>
</evidence>
<dbReference type="InterPro" id="IPR003599">
    <property type="entry name" value="Ig_sub"/>
</dbReference>
<protein>
    <recommendedName>
        <fullName evidence="6">Ig-like domain-containing protein</fullName>
    </recommendedName>
</protein>
<accession>A0A3Q3JV87</accession>